<feature type="non-terminal residue" evidence="4">
    <location>
        <position position="259"/>
    </location>
</feature>
<dbReference type="PANTHER" id="PTHR43775">
    <property type="entry name" value="FATTY ACID SYNTHASE"/>
    <property type="match status" value="1"/>
</dbReference>
<keyword evidence="5" id="KW-1185">Reference proteome</keyword>
<sequence>NGHTVLATVRGTAVNQDGASNGLTAPNGPSQQRVIRQALANAGLTPADVDAVEAHGTGTALGDPIEAQALINTYGQGRDERPLWLGSLKSNIGHTQAAAGIAGVVKSLLALRHGTLPRTLHVDAPTPHVDWTAGRVELLTESVPWPRDGRRARRIGVSAFGVSGTNAHVILEEAPEDAEVTPPQEEPPPAVVPWVLSAKTPTALADMARRLHHHAQSHPDLTPAQIGSSLLRRARLEHRAVIVGTDREELLRGLNALAD</sequence>
<accession>A0ABV9JA60</accession>
<dbReference type="Proteomes" id="UP001595913">
    <property type="component" value="Unassembled WGS sequence"/>
</dbReference>
<dbReference type="SMART" id="SM00825">
    <property type="entry name" value="PKS_KS"/>
    <property type="match status" value="1"/>
</dbReference>
<dbReference type="InterPro" id="IPR014031">
    <property type="entry name" value="Ketoacyl_synth_C"/>
</dbReference>
<dbReference type="EMBL" id="JBHSFR010000117">
    <property type="protein sequence ID" value="MFC4651276.1"/>
    <property type="molecule type" value="Genomic_DNA"/>
</dbReference>
<feature type="domain" description="Ketosynthase family 3 (KS3)" evidence="3">
    <location>
        <begin position="1"/>
        <end position="173"/>
    </location>
</feature>
<keyword evidence="1" id="KW-0808">Transferase</keyword>
<dbReference type="InterPro" id="IPR032821">
    <property type="entry name" value="PKS_assoc"/>
</dbReference>
<gene>
    <name evidence="4" type="ORF">ACFPEU_56290</name>
</gene>
<keyword evidence="2" id="KW-0511">Multifunctional enzyme</keyword>
<dbReference type="Gene3D" id="3.30.70.3290">
    <property type="match status" value="1"/>
</dbReference>
<organism evidence="4 5">
    <name type="scientific">Streptomyces mangrovi</name>
    <dbReference type="NCBI Taxonomy" id="1206892"/>
    <lineage>
        <taxon>Bacteria</taxon>
        <taxon>Bacillati</taxon>
        <taxon>Actinomycetota</taxon>
        <taxon>Actinomycetes</taxon>
        <taxon>Kitasatosporales</taxon>
        <taxon>Streptomycetaceae</taxon>
        <taxon>Streptomyces</taxon>
    </lineage>
</organism>
<feature type="non-terminal residue" evidence="4">
    <location>
        <position position="1"/>
    </location>
</feature>
<comment type="caution">
    <text evidence="4">The sequence shown here is derived from an EMBL/GenBank/DDBJ whole genome shotgun (WGS) entry which is preliminary data.</text>
</comment>
<dbReference type="InterPro" id="IPR050091">
    <property type="entry name" value="PKS_NRPS_Biosynth_Enz"/>
</dbReference>
<dbReference type="PROSITE" id="PS52004">
    <property type="entry name" value="KS3_2"/>
    <property type="match status" value="1"/>
</dbReference>
<evidence type="ECO:0000313" key="4">
    <source>
        <dbReference type="EMBL" id="MFC4651276.1"/>
    </source>
</evidence>
<dbReference type="CDD" id="cd00833">
    <property type="entry name" value="PKS"/>
    <property type="match status" value="1"/>
</dbReference>
<evidence type="ECO:0000256" key="2">
    <source>
        <dbReference type="ARBA" id="ARBA00023268"/>
    </source>
</evidence>
<protein>
    <submittedName>
        <fullName evidence="4">Ketoacyl-synthetase C-terminal extension domain-containing protein</fullName>
    </submittedName>
</protein>
<dbReference type="Gene3D" id="3.40.47.10">
    <property type="match status" value="1"/>
</dbReference>
<dbReference type="PANTHER" id="PTHR43775:SF51">
    <property type="entry name" value="INACTIVE PHENOLPHTHIOCEROL SYNTHESIS POLYKETIDE SYNTHASE TYPE I PKS1-RELATED"/>
    <property type="match status" value="1"/>
</dbReference>
<dbReference type="InterPro" id="IPR016039">
    <property type="entry name" value="Thiolase-like"/>
</dbReference>
<evidence type="ECO:0000256" key="1">
    <source>
        <dbReference type="ARBA" id="ARBA00022679"/>
    </source>
</evidence>
<dbReference type="InterPro" id="IPR020841">
    <property type="entry name" value="PKS_Beta-ketoAc_synthase_dom"/>
</dbReference>
<dbReference type="Pfam" id="PF16197">
    <property type="entry name" value="KAsynt_C_assoc"/>
    <property type="match status" value="1"/>
</dbReference>
<name>A0ABV9JA60_9ACTN</name>
<dbReference type="SUPFAM" id="SSF53901">
    <property type="entry name" value="Thiolase-like"/>
    <property type="match status" value="1"/>
</dbReference>
<dbReference type="RefSeq" id="WP_381188172.1">
    <property type="nucleotide sequence ID" value="NZ_JBHSFR010000117.1"/>
</dbReference>
<proteinExistence type="predicted"/>
<dbReference type="Pfam" id="PF02801">
    <property type="entry name" value="Ketoacyl-synt_C"/>
    <property type="match status" value="1"/>
</dbReference>
<reference evidence="5" key="1">
    <citation type="journal article" date="2019" name="Int. J. Syst. Evol. Microbiol.">
        <title>The Global Catalogue of Microorganisms (GCM) 10K type strain sequencing project: providing services to taxonomists for standard genome sequencing and annotation.</title>
        <authorList>
            <consortium name="The Broad Institute Genomics Platform"/>
            <consortium name="The Broad Institute Genome Sequencing Center for Infectious Disease"/>
            <person name="Wu L."/>
            <person name="Ma J."/>
        </authorList>
    </citation>
    <scope>NUCLEOTIDE SEQUENCE [LARGE SCALE GENOMIC DNA]</scope>
    <source>
        <strain evidence="5">CGMCC 4.7117</strain>
    </source>
</reference>
<evidence type="ECO:0000259" key="3">
    <source>
        <dbReference type="PROSITE" id="PS52004"/>
    </source>
</evidence>
<evidence type="ECO:0000313" key="5">
    <source>
        <dbReference type="Proteomes" id="UP001595913"/>
    </source>
</evidence>